<sequence>VLKKRSQEMEIQAMDLLEIQQSQEMEIQVMDHLEIQQLVVKTKAIRDPPTGGEDRGKDNNNGNEDHWALTEGMQCWRKREVLHMKSQMHMMRTFIYTGKDAWAGCQSFLSGWVVYETVDKPNVTTDKCVERMTDDMGVINPAWMNDPCCNWLKRRQQCCAPRALVQKVKVVKDVDQTNIASYAAATGTGNLALEIALSFSSMETSAAASCFQPFKDFTDATKDVWKVGEVCWKAVAGDWSNSLGMVVGSKCSVDDDCYTGACAKLTTSSKGSSSSAGGVAQKYCKVPEQMEVPDFATPVIACMVAKTMPRVSQFFAYSNGLAANASSMDIAKAVLALPKMFDMQCHGNGVGAYSLTEEAECKAQSVCNWNSEVRNNTLCQDPCFGANCTNYCREAGNPWEVSEQSLCTPRWDRDPWSQCQETVQAQQQEVQENCQQCWQTCNRETGDCDSCEPKCREGDVLWPNCLASVCAQKCDAVTGTCGSWNGRECIFPDMSFTQA</sequence>
<evidence type="ECO:0000313" key="2">
    <source>
        <dbReference type="EMBL" id="CAE8654226.1"/>
    </source>
</evidence>
<accession>A0A813IQP2</accession>
<feature type="non-terminal residue" evidence="2">
    <location>
        <position position="499"/>
    </location>
</feature>
<gene>
    <name evidence="2" type="ORF">PGLA2088_LOCUS10902</name>
</gene>
<dbReference type="Proteomes" id="UP000626109">
    <property type="component" value="Unassembled WGS sequence"/>
</dbReference>
<reference evidence="2" key="1">
    <citation type="submission" date="2021-02" db="EMBL/GenBank/DDBJ databases">
        <authorList>
            <person name="Dougan E. K."/>
            <person name="Rhodes N."/>
            <person name="Thang M."/>
            <person name="Chan C."/>
        </authorList>
    </citation>
    <scope>NUCLEOTIDE SEQUENCE</scope>
</reference>
<feature type="compositionally biased region" description="Basic and acidic residues" evidence="1">
    <location>
        <begin position="52"/>
        <end position="64"/>
    </location>
</feature>
<name>A0A813IQP2_POLGL</name>
<dbReference type="EMBL" id="CAJNNW010012395">
    <property type="protein sequence ID" value="CAE8654226.1"/>
    <property type="molecule type" value="Genomic_DNA"/>
</dbReference>
<feature type="region of interest" description="Disordered" evidence="1">
    <location>
        <begin position="44"/>
        <end position="64"/>
    </location>
</feature>
<proteinExistence type="predicted"/>
<evidence type="ECO:0000313" key="3">
    <source>
        <dbReference type="Proteomes" id="UP000626109"/>
    </source>
</evidence>
<comment type="caution">
    <text evidence="2">The sequence shown here is derived from an EMBL/GenBank/DDBJ whole genome shotgun (WGS) entry which is preliminary data.</text>
</comment>
<dbReference type="AlphaFoldDB" id="A0A813IQP2"/>
<organism evidence="2 3">
    <name type="scientific">Polarella glacialis</name>
    <name type="common">Dinoflagellate</name>
    <dbReference type="NCBI Taxonomy" id="89957"/>
    <lineage>
        <taxon>Eukaryota</taxon>
        <taxon>Sar</taxon>
        <taxon>Alveolata</taxon>
        <taxon>Dinophyceae</taxon>
        <taxon>Suessiales</taxon>
        <taxon>Suessiaceae</taxon>
        <taxon>Polarella</taxon>
    </lineage>
</organism>
<feature type="non-terminal residue" evidence="2">
    <location>
        <position position="1"/>
    </location>
</feature>
<protein>
    <submittedName>
        <fullName evidence="2">Uncharacterized protein</fullName>
    </submittedName>
</protein>
<evidence type="ECO:0000256" key="1">
    <source>
        <dbReference type="SAM" id="MobiDB-lite"/>
    </source>
</evidence>